<dbReference type="EMBL" id="CP063169">
    <property type="protein sequence ID" value="QOR71687.1"/>
    <property type="molecule type" value="Genomic_DNA"/>
</dbReference>
<proteinExistence type="predicted"/>
<dbReference type="GO" id="GO:0016747">
    <property type="term" value="F:acyltransferase activity, transferring groups other than amino-acyl groups"/>
    <property type="evidence" value="ECO:0007669"/>
    <property type="project" value="InterPro"/>
</dbReference>
<dbReference type="InterPro" id="IPR016181">
    <property type="entry name" value="Acyl_CoA_acyltransferase"/>
</dbReference>
<dbReference type="InterPro" id="IPR000182">
    <property type="entry name" value="GNAT_dom"/>
</dbReference>
<accession>A0A7M1SXE0</accession>
<dbReference type="PROSITE" id="PS51186">
    <property type="entry name" value="GNAT"/>
    <property type="match status" value="1"/>
</dbReference>
<dbReference type="PANTHER" id="PTHR43328:SF1">
    <property type="entry name" value="N-ACETYLTRANSFERASE DOMAIN-CONTAINING PROTEIN"/>
    <property type="match status" value="1"/>
</dbReference>
<dbReference type="RefSeq" id="WP_193498342.1">
    <property type="nucleotide sequence ID" value="NZ_CP063169.1"/>
</dbReference>
<keyword evidence="3" id="KW-1185">Reference proteome</keyword>
<evidence type="ECO:0000313" key="3">
    <source>
        <dbReference type="Proteomes" id="UP000593758"/>
    </source>
</evidence>
<dbReference type="KEGG" id="halt:IM660_05250"/>
<dbReference type="Gene3D" id="3.40.630.30">
    <property type="match status" value="1"/>
</dbReference>
<protein>
    <submittedName>
        <fullName evidence="2">GNAT family N-acetyltransferase</fullName>
    </submittedName>
</protein>
<evidence type="ECO:0000313" key="2">
    <source>
        <dbReference type="EMBL" id="QOR71687.1"/>
    </source>
</evidence>
<evidence type="ECO:0000259" key="1">
    <source>
        <dbReference type="PROSITE" id="PS51186"/>
    </source>
</evidence>
<reference evidence="2 3" key="1">
    <citation type="submission" date="2020-10" db="EMBL/GenBank/DDBJ databases">
        <title>Haloactinobacterium sp. RN3S43, a bacterium isolated from saline soil.</title>
        <authorList>
            <person name="Sun J.-Q."/>
        </authorList>
    </citation>
    <scope>NUCLEOTIDE SEQUENCE [LARGE SCALE GENOMIC DNA]</scope>
    <source>
        <strain evidence="2 3">RN3S43</strain>
    </source>
</reference>
<sequence length="165" mass="18827">MSQSQVTVFLRPVEDADLDAFFTQLRDPEAASLAGDTFEDPNERQAFNAHWRHLRADETADVRTIEIDDDDERRVVGHIRGRSESDEHRVSFWIDRAYWGRGITTKALGAFLQEVPHRPVTARVARHNAAAMVVLRRNGFHLVGEESGYAPDRGRVVDELVLRHN</sequence>
<name>A0A7M1SXE0_9MICO</name>
<keyword evidence="2" id="KW-0808">Transferase</keyword>
<dbReference type="SUPFAM" id="SSF55729">
    <property type="entry name" value="Acyl-CoA N-acyltransferases (Nat)"/>
    <property type="match status" value="1"/>
</dbReference>
<organism evidence="2 3">
    <name type="scientific">Ruania alkalisoli</name>
    <dbReference type="NCBI Taxonomy" id="2779775"/>
    <lineage>
        <taxon>Bacteria</taxon>
        <taxon>Bacillati</taxon>
        <taxon>Actinomycetota</taxon>
        <taxon>Actinomycetes</taxon>
        <taxon>Micrococcales</taxon>
        <taxon>Ruaniaceae</taxon>
        <taxon>Ruania</taxon>
    </lineage>
</organism>
<dbReference type="Proteomes" id="UP000593758">
    <property type="component" value="Chromosome"/>
</dbReference>
<dbReference type="PANTHER" id="PTHR43328">
    <property type="entry name" value="ACETYLTRANSFERASE-RELATED"/>
    <property type="match status" value="1"/>
</dbReference>
<gene>
    <name evidence="2" type="ORF">IM660_05250</name>
</gene>
<feature type="domain" description="N-acetyltransferase" evidence="1">
    <location>
        <begin position="8"/>
        <end position="165"/>
    </location>
</feature>
<dbReference type="Pfam" id="PF13302">
    <property type="entry name" value="Acetyltransf_3"/>
    <property type="match status" value="1"/>
</dbReference>
<dbReference type="AlphaFoldDB" id="A0A7M1SXE0"/>